<reference evidence="2 3" key="1">
    <citation type="journal article" date="2012" name="J. Bacteriol.">
        <title>Draft genome of Streptomyces tsukubaensis NRRL 18488, the producer of the clinically important immunosuppressant tacrolimus (FK506).</title>
        <authorList>
            <person name="Barreiro C."/>
            <person name="Prieto C."/>
            <person name="Sola-Landa A."/>
            <person name="Solera E."/>
            <person name="Martinez-Castro M."/>
            <person name="Perez-Redondo R."/>
            <person name="Garcia-Estrada C."/>
            <person name="Aparicio J.F."/>
            <person name="Fernandez-Martinez L.T."/>
            <person name="Santos-Aberturas J."/>
            <person name="Salehi-Najafabadi Z."/>
            <person name="Rodriguez-Garcia A."/>
            <person name="Tauch A."/>
            <person name="Martin J.F."/>
        </authorList>
    </citation>
    <scope>NUCLEOTIDE SEQUENCE [LARGE SCALE GENOMIC DNA]</scope>
    <source>
        <strain evidence="3">DSM 42081 / NBRC 108919 / NRRL 18488 / 9993</strain>
    </source>
</reference>
<evidence type="ECO:0000313" key="3">
    <source>
        <dbReference type="Proteomes" id="UP000005940"/>
    </source>
</evidence>
<evidence type="ECO:0000256" key="1">
    <source>
        <dbReference type="SAM" id="MobiDB-lite"/>
    </source>
</evidence>
<dbReference type="AlphaFoldDB" id="A0A7G3UPG8"/>
<organism evidence="2 3">
    <name type="scientific">Streptomyces tsukubensis (strain DSM 42081 / NBRC 108919 / NRRL 18488 / 9993)</name>
    <dbReference type="NCBI Taxonomy" id="1114943"/>
    <lineage>
        <taxon>Bacteria</taxon>
        <taxon>Bacillati</taxon>
        <taxon>Actinomycetota</taxon>
        <taxon>Actinomycetes</taxon>
        <taxon>Kitasatosporales</taxon>
        <taxon>Streptomycetaceae</taxon>
        <taxon>Streptomyces</taxon>
    </lineage>
</organism>
<sequence length="202" mass="21910">MSDLSQGGPVAHVEADFWGGDGHQTAALWRAGVREWGPVHTAEFDGPRDDWPINAALARLGVARAAPGAPEYRDLFVEVGLGRGRNEEDWRRAALQAQDAADYDEWYAQMGAEREREERAAAERARYQRLPVVPVALDGREIIALLGIPRGRTVGAAVRALQELHLDRGPLSREEAEAALRAWAANQGPGDASEGSTGSSRP</sequence>
<evidence type="ECO:0000313" key="2">
    <source>
        <dbReference type="EMBL" id="QKM71299.1"/>
    </source>
</evidence>
<dbReference type="EMBL" id="CP029159">
    <property type="protein sequence ID" value="QKM71299.1"/>
    <property type="molecule type" value="Genomic_DNA"/>
</dbReference>
<dbReference type="Proteomes" id="UP000005940">
    <property type="component" value="Chromosome"/>
</dbReference>
<dbReference type="SUPFAM" id="SSF81891">
    <property type="entry name" value="Poly A polymerase C-terminal region-like"/>
    <property type="match status" value="1"/>
</dbReference>
<protein>
    <submittedName>
        <fullName evidence="2">Uncharacterized protein</fullName>
    </submittedName>
</protein>
<name>A0A7G3UPG8_STRT9</name>
<keyword evidence="3" id="KW-1185">Reference proteome</keyword>
<proteinExistence type="predicted"/>
<gene>
    <name evidence="2" type="ORF">STSU_001335</name>
</gene>
<feature type="region of interest" description="Disordered" evidence="1">
    <location>
        <begin position="182"/>
        <end position="202"/>
    </location>
</feature>
<accession>A0A7G3UPG8</accession>